<proteinExistence type="predicted"/>
<protein>
    <submittedName>
        <fullName evidence="1">Uncharacterized protein</fullName>
    </submittedName>
</protein>
<evidence type="ECO:0000313" key="2">
    <source>
        <dbReference type="Proteomes" id="UP000199111"/>
    </source>
</evidence>
<sequence length="100" mass="10573">MGGTLQGLPPGVTNTVHAVRRRFRSTNDAHDRMIVITDEQAGGGHYGSDPTEQVPARVPVYAWNLAGHKHGHGPSGISTRHTFGGLSEAVTLPSYCGDLA</sequence>
<gene>
    <name evidence="1" type="ORF">SAMN05216275_117142</name>
</gene>
<name>A0A1I3WUD1_9ACTN</name>
<dbReference type="AlphaFoldDB" id="A0A1I3WUD1"/>
<keyword evidence="2" id="KW-1185">Reference proteome</keyword>
<dbReference type="Proteomes" id="UP000199111">
    <property type="component" value="Unassembled WGS sequence"/>
</dbReference>
<reference evidence="2" key="1">
    <citation type="submission" date="2016-10" db="EMBL/GenBank/DDBJ databases">
        <authorList>
            <person name="Varghese N."/>
            <person name="Submissions S."/>
        </authorList>
    </citation>
    <scope>NUCLEOTIDE SEQUENCE [LARGE SCALE GENOMIC DNA]</scope>
    <source>
        <strain evidence="2">CGMCC 4.2126</strain>
    </source>
</reference>
<organism evidence="1 2">
    <name type="scientific">Streptosporangium canum</name>
    <dbReference type="NCBI Taxonomy" id="324952"/>
    <lineage>
        <taxon>Bacteria</taxon>
        <taxon>Bacillati</taxon>
        <taxon>Actinomycetota</taxon>
        <taxon>Actinomycetes</taxon>
        <taxon>Streptosporangiales</taxon>
        <taxon>Streptosporangiaceae</taxon>
        <taxon>Streptosporangium</taxon>
    </lineage>
</organism>
<dbReference type="EMBL" id="FOQY01000017">
    <property type="protein sequence ID" value="SFK11102.1"/>
    <property type="molecule type" value="Genomic_DNA"/>
</dbReference>
<evidence type="ECO:0000313" key="1">
    <source>
        <dbReference type="EMBL" id="SFK11102.1"/>
    </source>
</evidence>
<accession>A0A1I3WUD1</accession>